<evidence type="ECO:0000256" key="10">
    <source>
        <dbReference type="ARBA" id="ARBA00042639"/>
    </source>
</evidence>
<dbReference type="GO" id="GO:0008379">
    <property type="term" value="F:thioredoxin peroxidase activity"/>
    <property type="evidence" value="ECO:0007669"/>
    <property type="project" value="TreeGrafter"/>
</dbReference>
<dbReference type="PANTHER" id="PTHR42801:SF4">
    <property type="entry name" value="AHPC_TSA FAMILY PROTEIN"/>
    <property type="match status" value="1"/>
</dbReference>
<evidence type="ECO:0000256" key="5">
    <source>
        <dbReference type="ARBA" id="ARBA00023002"/>
    </source>
</evidence>
<dbReference type="EMBL" id="CP001998">
    <property type="protein sequence ID" value="ADE55219.1"/>
    <property type="molecule type" value="Genomic_DNA"/>
</dbReference>
<dbReference type="PROSITE" id="PS51352">
    <property type="entry name" value="THIOREDOXIN_2"/>
    <property type="match status" value="1"/>
</dbReference>
<proteinExistence type="inferred from homology"/>
<dbReference type="GO" id="GO:0005737">
    <property type="term" value="C:cytoplasm"/>
    <property type="evidence" value="ECO:0007669"/>
    <property type="project" value="TreeGrafter"/>
</dbReference>
<organism evidence="14 15">
    <name type="scientific">Coraliomargarita akajimensis (strain DSM 45221 / IAM 15411 / JCM 23193 / KCTC 12865 / 04OKA010-24)</name>
    <dbReference type="NCBI Taxonomy" id="583355"/>
    <lineage>
        <taxon>Bacteria</taxon>
        <taxon>Pseudomonadati</taxon>
        <taxon>Verrucomicrobiota</taxon>
        <taxon>Opitutia</taxon>
        <taxon>Puniceicoccales</taxon>
        <taxon>Coraliomargaritaceae</taxon>
        <taxon>Coraliomargarita</taxon>
    </lineage>
</organism>
<keyword evidence="7" id="KW-0676">Redox-active center</keyword>
<dbReference type="CDD" id="cd03017">
    <property type="entry name" value="PRX_BCP"/>
    <property type="match status" value="1"/>
</dbReference>
<evidence type="ECO:0000256" key="6">
    <source>
        <dbReference type="ARBA" id="ARBA00023157"/>
    </source>
</evidence>
<dbReference type="InterPro" id="IPR036249">
    <property type="entry name" value="Thioredoxin-like_sf"/>
</dbReference>
<comment type="catalytic activity">
    <reaction evidence="11">
        <text>a hydroperoxide + [thioredoxin]-dithiol = an alcohol + [thioredoxin]-disulfide + H2O</text>
        <dbReference type="Rhea" id="RHEA:62620"/>
        <dbReference type="Rhea" id="RHEA-COMP:10698"/>
        <dbReference type="Rhea" id="RHEA-COMP:10700"/>
        <dbReference type="ChEBI" id="CHEBI:15377"/>
        <dbReference type="ChEBI" id="CHEBI:29950"/>
        <dbReference type="ChEBI" id="CHEBI:30879"/>
        <dbReference type="ChEBI" id="CHEBI:35924"/>
        <dbReference type="ChEBI" id="CHEBI:50058"/>
        <dbReference type="EC" id="1.11.1.24"/>
    </reaction>
</comment>
<dbReference type="PANTHER" id="PTHR42801">
    <property type="entry name" value="THIOREDOXIN-DEPENDENT PEROXIDE REDUCTASE"/>
    <property type="match status" value="1"/>
</dbReference>
<evidence type="ECO:0000313" key="15">
    <source>
        <dbReference type="Proteomes" id="UP000000925"/>
    </source>
</evidence>
<feature type="signal peptide" evidence="12">
    <location>
        <begin position="1"/>
        <end position="21"/>
    </location>
</feature>
<keyword evidence="12" id="KW-0732">Signal</keyword>
<accession>D5EM59</accession>
<dbReference type="eggNOG" id="COG1225">
    <property type="taxonomic scope" value="Bacteria"/>
</dbReference>
<dbReference type="InterPro" id="IPR013766">
    <property type="entry name" value="Thioredoxin_domain"/>
</dbReference>
<evidence type="ECO:0000256" key="9">
    <source>
        <dbReference type="ARBA" id="ARBA00038489"/>
    </source>
</evidence>
<keyword evidence="15" id="KW-1185">Reference proteome</keyword>
<evidence type="ECO:0000256" key="2">
    <source>
        <dbReference type="ARBA" id="ARBA00013017"/>
    </source>
</evidence>
<dbReference type="Proteomes" id="UP000000925">
    <property type="component" value="Chromosome"/>
</dbReference>
<dbReference type="InterPro" id="IPR050924">
    <property type="entry name" value="Peroxiredoxin_BCP/PrxQ"/>
</dbReference>
<dbReference type="HOGENOM" id="CLU_042529_14_2_0"/>
<dbReference type="GO" id="GO:0045454">
    <property type="term" value="P:cell redox homeostasis"/>
    <property type="evidence" value="ECO:0007669"/>
    <property type="project" value="TreeGrafter"/>
</dbReference>
<dbReference type="RefSeq" id="WP_013043941.1">
    <property type="nucleotide sequence ID" value="NC_014008.1"/>
</dbReference>
<dbReference type="GO" id="GO:0034599">
    <property type="term" value="P:cellular response to oxidative stress"/>
    <property type="evidence" value="ECO:0007669"/>
    <property type="project" value="TreeGrafter"/>
</dbReference>
<evidence type="ECO:0000256" key="11">
    <source>
        <dbReference type="ARBA" id="ARBA00049091"/>
    </source>
</evidence>
<dbReference type="PROSITE" id="PS51257">
    <property type="entry name" value="PROKAR_LIPOPROTEIN"/>
    <property type="match status" value="1"/>
</dbReference>
<feature type="chain" id="PRO_5003070809" description="thioredoxin-dependent peroxiredoxin" evidence="12">
    <location>
        <begin position="22"/>
        <end position="166"/>
    </location>
</feature>
<evidence type="ECO:0000256" key="4">
    <source>
        <dbReference type="ARBA" id="ARBA00022862"/>
    </source>
</evidence>
<name>D5EM59_CORAD</name>
<evidence type="ECO:0000256" key="3">
    <source>
        <dbReference type="ARBA" id="ARBA00022559"/>
    </source>
</evidence>
<evidence type="ECO:0000259" key="13">
    <source>
        <dbReference type="PROSITE" id="PS51352"/>
    </source>
</evidence>
<evidence type="ECO:0000313" key="14">
    <source>
        <dbReference type="EMBL" id="ADE55219.1"/>
    </source>
</evidence>
<comment type="function">
    <text evidence="1">Thiol-specific peroxidase that catalyzes the reduction of hydrogen peroxide and organic hydroperoxides to water and alcohols, respectively. Plays a role in cell protection against oxidative stress by detoxifying peroxides and as sensor of hydrogen peroxide-mediated signaling events.</text>
</comment>
<dbReference type="STRING" id="583355.Caka_2202"/>
<evidence type="ECO:0000256" key="7">
    <source>
        <dbReference type="ARBA" id="ARBA00023284"/>
    </source>
</evidence>
<reference evidence="14 15" key="1">
    <citation type="journal article" date="2010" name="Stand. Genomic Sci.">
        <title>Complete genome sequence of Coraliomargarita akajimensis type strain (04OKA010-24).</title>
        <authorList>
            <person name="Mavromatis K."/>
            <person name="Abt B."/>
            <person name="Brambilla E."/>
            <person name="Lapidus A."/>
            <person name="Copeland A."/>
            <person name="Deshpande S."/>
            <person name="Nolan M."/>
            <person name="Lucas S."/>
            <person name="Tice H."/>
            <person name="Cheng J.F."/>
            <person name="Han C."/>
            <person name="Detter J.C."/>
            <person name="Woyke T."/>
            <person name="Goodwin L."/>
            <person name="Pitluck S."/>
            <person name="Held B."/>
            <person name="Brettin T."/>
            <person name="Tapia R."/>
            <person name="Ivanova N."/>
            <person name="Mikhailova N."/>
            <person name="Pati A."/>
            <person name="Liolios K."/>
            <person name="Chen A."/>
            <person name="Palaniappan K."/>
            <person name="Land M."/>
            <person name="Hauser L."/>
            <person name="Chang Y.J."/>
            <person name="Jeffries C.D."/>
            <person name="Rohde M."/>
            <person name="Goker M."/>
            <person name="Bristow J."/>
            <person name="Eisen J.A."/>
            <person name="Markowitz V."/>
            <person name="Hugenholtz P."/>
            <person name="Klenk H.P."/>
            <person name="Kyrpides N.C."/>
        </authorList>
    </citation>
    <scope>NUCLEOTIDE SEQUENCE [LARGE SCALE GENOMIC DNA]</scope>
    <source>
        <strain evidence="15">DSM 45221 / IAM 15411 / JCM 23193 / KCTC 12865</strain>
    </source>
</reference>
<dbReference type="AlphaFoldDB" id="D5EM59"/>
<dbReference type="KEGG" id="caa:Caka_2202"/>
<dbReference type="OrthoDB" id="9812811at2"/>
<dbReference type="SUPFAM" id="SSF52833">
    <property type="entry name" value="Thioredoxin-like"/>
    <property type="match status" value="1"/>
</dbReference>
<sequence>MKIIRLTLLCLLGISSSCIHANDSGLAVGESLPSLMVTDDQGQRFDLANFVNTGTVVIFFYPKAHTGGCTKQACSLRDGSETLREQGIRVLGISSDSVEDQASFREKHSLPYPLIADTDQRVAKAFKKSKWARQAYIFKEGKVVWRDLSASTSKQYEDIQAALKTL</sequence>
<protein>
    <recommendedName>
        <fullName evidence="2">thioredoxin-dependent peroxiredoxin</fullName>
        <ecNumber evidence="2">1.11.1.24</ecNumber>
    </recommendedName>
    <alternativeName>
        <fullName evidence="8">Thioredoxin peroxidase</fullName>
    </alternativeName>
    <alternativeName>
        <fullName evidence="10">Thioredoxin-dependent peroxiredoxin Bcp</fullName>
    </alternativeName>
</protein>
<dbReference type="Gene3D" id="3.40.30.10">
    <property type="entry name" value="Glutaredoxin"/>
    <property type="match status" value="1"/>
</dbReference>
<keyword evidence="4" id="KW-0049">Antioxidant</keyword>
<evidence type="ECO:0000256" key="8">
    <source>
        <dbReference type="ARBA" id="ARBA00032824"/>
    </source>
</evidence>
<keyword evidence="5" id="KW-0560">Oxidoreductase</keyword>
<feature type="domain" description="Thioredoxin" evidence="13">
    <location>
        <begin position="26"/>
        <end position="166"/>
    </location>
</feature>
<keyword evidence="3" id="KW-0575">Peroxidase</keyword>
<dbReference type="Pfam" id="PF00578">
    <property type="entry name" value="AhpC-TSA"/>
    <property type="match status" value="1"/>
</dbReference>
<evidence type="ECO:0000256" key="12">
    <source>
        <dbReference type="SAM" id="SignalP"/>
    </source>
</evidence>
<dbReference type="InterPro" id="IPR000866">
    <property type="entry name" value="AhpC/TSA"/>
</dbReference>
<dbReference type="EC" id="1.11.1.24" evidence="2"/>
<gene>
    <name evidence="14" type="ordered locus">Caka_2202</name>
</gene>
<evidence type="ECO:0000256" key="1">
    <source>
        <dbReference type="ARBA" id="ARBA00003330"/>
    </source>
</evidence>
<comment type="similarity">
    <text evidence="9">Belongs to the peroxiredoxin family. BCP/PrxQ subfamily.</text>
</comment>
<keyword evidence="6" id="KW-1015">Disulfide bond</keyword>